<protein>
    <recommendedName>
        <fullName evidence="3">Ribbon-helix-helix CopG family protein</fullName>
    </recommendedName>
</protein>
<dbReference type="Proteomes" id="UP001556118">
    <property type="component" value="Unassembled WGS sequence"/>
</dbReference>
<dbReference type="RefSeq" id="WP_367768163.1">
    <property type="nucleotide sequence ID" value="NZ_JBFNXR010000015.1"/>
</dbReference>
<comment type="caution">
    <text evidence="1">The sequence shown here is derived from an EMBL/GenBank/DDBJ whole genome shotgun (WGS) entry which is preliminary data.</text>
</comment>
<organism evidence="1 2">
    <name type="scientific">Novosphingobium rhizovicinum</name>
    <dbReference type="NCBI Taxonomy" id="3228928"/>
    <lineage>
        <taxon>Bacteria</taxon>
        <taxon>Pseudomonadati</taxon>
        <taxon>Pseudomonadota</taxon>
        <taxon>Alphaproteobacteria</taxon>
        <taxon>Sphingomonadales</taxon>
        <taxon>Sphingomonadaceae</taxon>
        <taxon>Novosphingobium</taxon>
    </lineage>
</organism>
<reference evidence="1 2" key="1">
    <citation type="submission" date="2024-06" db="EMBL/GenBank/DDBJ databases">
        <title>Novosphingobium rhizovicinus M1R2S20.</title>
        <authorList>
            <person name="Sun J.-Q."/>
        </authorList>
    </citation>
    <scope>NUCLEOTIDE SEQUENCE [LARGE SCALE GENOMIC DNA]</scope>
    <source>
        <strain evidence="1 2">M1R2S20</strain>
    </source>
</reference>
<name>A0ABV3R6S7_9SPHN</name>
<proteinExistence type="predicted"/>
<evidence type="ECO:0008006" key="3">
    <source>
        <dbReference type="Google" id="ProtNLM"/>
    </source>
</evidence>
<evidence type="ECO:0000313" key="2">
    <source>
        <dbReference type="Proteomes" id="UP001556118"/>
    </source>
</evidence>
<dbReference type="EMBL" id="JBFNXR010000015">
    <property type="protein sequence ID" value="MEW9853804.1"/>
    <property type="molecule type" value="Genomic_DNA"/>
</dbReference>
<accession>A0ABV3R6S7</accession>
<gene>
    <name evidence="1" type="ORF">ABUH87_01190</name>
</gene>
<evidence type="ECO:0000313" key="1">
    <source>
        <dbReference type="EMBL" id="MEW9853804.1"/>
    </source>
</evidence>
<keyword evidence="2" id="KW-1185">Reference proteome</keyword>
<sequence length="140" mass="15741">MARTYKTRHQLFLPEDMSKRLAHIAESSGKARSEILVEALDAWFTRRQAPRTDEAIGARLTRIKRNIDWLRRNEALVWEIMARVVRHQLISSAQTPPSSAAQAVGAKLFAELVDEVADRLAGKPAKSTSDPALIKLRSLQ</sequence>